<protein>
    <submittedName>
        <fullName evidence="1">Transposase, MuDR, MULE transposase domain protein</fullName>
    </submittedName>
</protein>
<dbReference type="EMBL" id="BKCJ010108958">
    <property type="protein sequence ID" value="GEX44929.1"/>
    <property type="molecule type" value="Genomic_DNA"/>
</dbReference>
<gene>
    <name evidence="1" type="ORF">Tci_316904</name>
</gene>
<name>A0A699H462_TANCI</name>
<dbReference type="AlphaFoldDB" id="A0A699H462"/>
<proteinExistence type="predicted"/>
<sequence>MYEMANLQGLLDVYVSHIPQTFLVDYYLKNLCVDDSGDEVSSILRTNKKIKKQIHSMTLEEMLAWEKEESQSPYYLRSPPLKPKNSFKEFKGKALLDDFEDVEGEGRHIGVMRYGLTIVENDTELEKMFELANLEGALCHTPPRRKREA</sequence>
<organism evidence="1">
    <name type="scientific">Tanacetum cinerariifolium</name>
    <name type="common">Dalmatian daisy</name>
    <name type="synonym">Chrysanthemum cinerariifolium</name>
    <dbReference type="NCBI Taxonomy" id="118510"/>
    <lineage>
        <taxon>Eukaryota</taxon>
        <taxon>Viridiplantae</taxon>
        <taxon>Streptophyta</taxon>
        <taxon>Embryophyta</taxon>
        <taxon>Tracheophyta</taxon>
        <taxon>Spermatophyta</taxon>
        <taxon>Magnoliopsida</taxon>
        <taxon>eudicotyledons</taxon>
        <taxon>Gunneridae</taxon>
        <taxon>Pentapetalae</taxon>
        <taxon>asterids</taxon>
        <taxon>campanulids</taxon>
        <taxon>Asterales</taxon>
        <taxon>Asteraceae</taxon>
        <taxon>Asteroideae</taxon>
        <taxon>Anthemideae</taxon>
        <taxon>Anthemidinae</taxon>
        <taxon>Tanacetum</taxon>
    </lineage>
</organism>
<comment type="caution">
    <text evidence="1">The sequence shown here is derived from an EMBL/GenBank/DDBJ whole genome shotgun (WGS) entry which is preliminary data.</text>
</comment>
<evidence type="ECO:0000313" key="1">
    <source>
        <dbReference type="EMBL" id="GEX44929.1"/>
    </source>
</evidence>
<accession>A0A699H462</accession>
<reference evidence="1" key="1">
    <citation type="journal article" date="2019" name="Sci. Rep.">
        <title>Draft genome of Tanacetum cinerariifolium, the natural source of mosquito coil.</title>
        <authorList>
            <person name="Yamashiro T."/>
            <person name="Shiraishi A."/>
            <person name="Satake H."/>
            <person name="Nakayama K."/>
        </authorList>
    </citation>
    <scope>NUCLEOTIDE SEQUENCE</scope>
</reference>